<dbReference type="EMBL" id="NMUH01000256">
    <property type="protein sequence ID" value="MQL75564.1"/>
    <property type="molecule type" value="Genomic_DNA"/>
</dbReference>
<dbReference type="InterPro" id="IPR025064">
    <property type="entry name" value="DUF4005"/>
</dbReference>
<dbReference type="OrthoDB" id="1905649at2759"/>
<evidence type="ECO:0000256" key="1">
    <source>
        <dbReference type="ARBA" id="ARBA00022860"/>
    </source>
</evidence>
<dbReference type="Pfam" id="PF00612">
    <property type="entry name" value="IQ"/>
    <property type="match status" value="2"/>
</dbReference>
<dbReference type="InterPro" id="IPR000048">
    <property type="entry name" value="IQ_motif_EF-hand-BS"/>
</dbReference>
<evidence type="ECO:0000313" key="8">
    <source>
        <dbReference type="Proteomes" id="UP000652761"/>
    </source>
</evidence>
<name>A0A843U1S2_COLES</name>
<dbReference type="SMART" id="SM00015">
    <property type="entry name" value="IQ"/>
    <property type="match status" value="2"/>
</dbReference>
<keyword evidence="1" id="KW-0112">Calmodulin-binding</keyword>
<protein>
    <recommendedName>
        <fullName evidence="6">DUF4005 domain-containing protein</fullName>
    </recommendedName>
</protein>
<evidence type="ECO:0000256" key="5">
    <source>
        <dbReference type="SAM" id="Phobius"/>
    </source>
</evidence>
<feature type="compositionally biased region" description="Basic and acidic residues" evidence="4">
    <location>
        <begin position="448"/>
        <end position="460"/>
    </location>
</feature>
<feature type="domain" description="DUF4005" evidence="6">
    <location>
        <begin position="630"/>
        <end position="710"/>
    </location>
</feature>
<keyword evidence="5" id="KW-0472">Membrane</keyword>
<evidence type="ECO:0000313" key="7">
    <source>
        <dbReference type="EMBL" id="MQL75564.1"/>
    </source>
</evidence>
<feature type="non-terminal residue" evidence="7">
    <location>
        <position position="1"/>
    </location>
</feature>
<feature type="compositionally biased region" description="Polar residues" evidence="4">
    <location>
        <begin position="389"/>
        <end position="399"/>
    </location>
</feature>
<feature type="compositionally biased region" description="Polar residues" evidence="4">
    <location>
        <begin position="681"/>
        <end position="692"/>
    </location>
</feature>
<feature type="region of interest" description="Disordered" evidence="4">
    <location>
        <begin position="353"/>
        <end position="404"/>
    </location>
</feature>
<accession>A0A843U1S2</accession>
<gene>
    <name evidence="7" type="ORF">Taro_007964</name>
</gene>
<feature type="region of interest" description="Disordered" evidence="4">
    <location>
        <begin position="541"/>
        <end position="621"/>
    </location>
</feature>
<feature type="transmembrane region" description="Helical" evidence="5">
    <location>
        <begin position="728"/>
        <end position="758"/>
    </location>
</feature>
<evidence type="ECO:0000256" key="2">
    <source>
        <dbReference type="ARBA" id="ARBA00024341"/>
    </source>
</evidence>
<feature type="region of interest" description="Disordered" evidence="4">
    <location>
        <begin position="441"/>
        <end position="476"/>
    </location>
</feature>
<sequence>AWIGSVWCFPCSFFKCAWMVLFVVASSWFFRSARGLDRRFVALEICMDVEALKVESSNCHANEGASAQSRSGFDNYVLTSSSQFIKSSGRLKSRPVTDSHPCLMKAANSKDLRGDGGGTDLVANSPVISELIPFNTNQVETNVELGKEALPGLNSGEDVVSPNDPEEQGTTVSKVSDDPERTMEEQAAIKAQAAFRGYLLLVDSPPPFSSLQARRAFRALKGIIRLQALIRGHLVRRQAVATLHCIWAIVRIQALVRGRRVSRDKGFQNAHDYLFIPAVDISSLSLYLMDAKHADPFGRNLSSWKGKASTNALVRKLLSSPTIAKPLKIHHQHEFSNSAWSWLERWTTSRFWKPPPQKKKTVDSKPQRRHYTMETQSGRPKRSVRRNFGANTESGSNGMMASEPEKLRRNTRKVSSHPAEPALVENPQYELDKVKRSLRKISSSMGDSSDRVEVQTDKAKPKISSSIGEESSDRVEVESEKTNFSLPKVSNSTSDDLVQSAEVSAEVVNNKDAVNLVPDSIQNVEISSNLSVLDTRAASTEITGDDGADSAQNVKEDVKMTPDVPAIPMPTATDKPADVEDHAAVVPHPPESGEKEESTPVGDGEFNLEEQPSHENHKANKRRASFLTKSEYTENGLQNAPVLPSYMAATESAKAKARGQNSPRLSSEGVDRNAFTRRHSLPSSTNGKLTSLSPRTQRLVPTSCKGGIRSERSLLSSRDGTGKDANPILILLNFLLWFFRSFLRCGLRFACFAFLLFFL</sequence>
<evidence type="ECO:0000256" key="4">
    <source>
        <dbReference type="SAM" id="MobiDB-lite"/>
    </source>
</evidence>
<comment type="caution">
    <text evidence="7">The sequence shown here is derived from an EMBL/GenBank/DDBJ whole genome shotgun (WGS) entry which is preliminary data.</text>
</comment>
<dbReference type="PANTHER" id="PTHR32295:SF281">
    <property type="entry name" value="PROTEIN IQ-DOMAIN 31"/>
    <property type="match status" value="1"/>
</dbReference>
<organism evidence="7 8">
    <name type="scientific">Colocasia esculenta</name>
    <name type="common">Wild taro</name>
    <name type="synonym">Arum esculentum</name>
    <dbReference type="NCBI Taxonomy" id="4460"/>
    <lineage>
        <taxon>Eukaryota</taxon>
        <taxon>Viridiplantae</taxon>
        <taxon>Streptophyta</taxon>
        <taxon>Embryophyta</taxon>
        <taxon>Tracheophyta</taxon>
        <taxon>Spermatophyta</taxon>
        <taxon>Magnoliopsida</taxon>
        <taxon>Liliopsida</taxon>
        <taxon>Araceae</taxon>
        <taxon>Aroideae</taxon>
        <taxon>Colocasieae</taxon>
        <taxon>Colocasia</taxon>
    </lineage>
</organism>
<evidence type="ECO:0000256" key="3">
    <source>
        <dbReference type="ARBA" id="ARBA00024378"/>
    </source>
</evidence>
<feature type="transmembrane region" description="Helical" evidence="5">
    <location>
        <begin position="12"/>
        <end position="30"/>
    </location>
</feature>
<comment type="similarity">
    <text evidence="2">Belongs to the IQD family.</text>
</comment>
<feature type="region of interest" description="Disordered" evidence="4">
    <location>
        <begin position="651"/>
        <end position="692"/>
    </location>
</feature>
<dbReference type="Pfam" id="PF13178">
    <property type="entry name" value="DUF4005"/>
    <property type="match status" value="1"/>
</dbReference>
<dbReference type="PROSITE" id="PS50096">
    <property type="entry name" value="IQ"/>
    <property type="match status" value="2"/>
</dbReference>
<dbReference type="AlphaFoldDB" id="A0A843U1S2"/>
<keyword evidence="8" id="KW-1185">Reference proteome</keyword>
<evidence type="ECO:0000259" key="6">
    <source>
        <dbReference type="Pfam" id="PF13178"/>
    </source>
</evidence>
<dbReference type="GO" id="GO:0005516">
    <property type="term" value="F:calmodulin binding"/>
    <property type="evidence" value="ECO:0007669"/>
    <property type="project" value="UniProtKB-KW"/>
</dbReference>
<dbReference type="PANTHER" id="PTHR32295">
    <property type="entry name" value="IQ-DOMAIN 5-RELATED"/>
    <property type="match status" value="1"/>
</dbReference>
<keyword evidence="5" id="KW-0812">Transmembrane</keyword>
<feature type="region of interest" description="Disordered" evidence="4">
    <location>
        <begin position="151"/>
        <end position="180"/>
    </location>
</feature>
<comment type="subunit">
    <text evidence="3">Binds to multiple calmodulin (CaM) in the presence of Ca(2+) and CaM-like proteins.</text>
</comment>
<dbReference type="Proteomes" id="UP000652761">
    <property type="component" value="Unassembled WGS sequence"/>
</dbReference>
<proteinExistence type="inferred from homology"/>
<keyword evidence="5" id="KW-1133">Transmembrane helix</keyword>
<reference evidence="7" key="1">
    <citation type="submission" date="2017-07" db="EMBL/GenBank/DDBJ databases">
        <title>Taro Niue Genome Assembly and Annotation.</title>
        <authorList>
            <person name="Atibalentja N."/>
            <person name="Keating K."/>
            <person name="Fields C.J."/>
        </authorList>
    </citation>
    <scope>NUCLEOTIDE SEQUENCE</scope>
    <source>
        <strain evidence="7">Niue_2</strain>
        <tissue evidence="7">Leaf</tissue>
    </source>
</reference>